<accession>F2KQU6</accession>
<dbReference type="InterPro" id="IPR024096">
    <property type="entry name" value="NO_sig/Golgi_transp_ligand-bd"/>
</dbReference>
<feature type="domain" description="HTH arsR-type" evidence="1">
    <location>
        <begin position="1"/>
        <end position="79"/>
    </location>
</feature>
<evidence type="ECO:0000313" key="3">
    <source>
        <dbReference type="Proteomes" id="UP000008136"/>
    </source>
</evidence>
<dbReference type="Gene3D" id="3.30.1380.20">
    <property type="entry name" value="Trafficking protein particle complex subunit 3"/>
    <property type="match status" value="1"/>
</dbReference>
<dbReference type="SUPFAM" id="SSF46785">
    <property type="entry name" value="Winged helix' DNA-binding domain"/>
    <property type="match status" value="1"/>
</dbReference>
<dbReference type="EMBL" id="CP002588">
    <property type="protein sequence ID" value="AEA46658.1"/>
    <property type="molecule type" value="Genomic_DNA"/>
</dbReference>
<dbReference type="eggNOG" id="arCOG01687">
    <property type="taxonomic scope" value="Archaea"/>
</dbReference>
<evidence type="ECO:0000313" key="2">
    <source>
        <dbReference type="EMBL" id="AEA46658.1"/>
    </source>
</evidence>
<dbReference type="PANTHER" id="PTHR35090">
    <property type="entry name" value="DNA-DIRECTED RNA POLYMERASE SUBUNIT I"/>
    <property type="match status" value="1"/>
</dbReference>
<dbReference type="STRING" id="693661.Arcve_0637"/>
<dbReference type="Proteomes" id="UP000008136">
    <property type="component" value="Chromosome"/>
</dbReference>
<dbReference type="HOGENOM" id="CLU_1140585_0_0_2"/>
<dbReference type="Gene3D" id="1.10.10.10">
    <property type="entry name" value="Winged helix-like DNA-binding domain superfamily/Winged helix DNA-binding domain"/>
    <property type="match status" value="1"/>
</dbReference>
<dbReference type="RefSeq" id="WP_013683331.1">
    <property type="nucleotide sequence ID" value="NC_015320.1"/>
</dbReference>
<dbReference type="eggNOG" id="arCOG01688">
    <property type="taxonomic scope" value="Archaea"/>
</dbReference>
<dbReference type="InterPro" id="IPR036388">
    <property type="entry name" value="WH-like_DNA-bd_sf"/>
</dbReference>
<organism evidence="2 3">
    <name type="scientific">Archaeoglobus veneficus (strain DSM 11195 / SNP6)</name>
    <dbReference type="NCBI Taxonomy" id="693661"/>
    <lineage>
        <taxon>Archaea</taxon>
        <taxon>Methanobacteriati</taxon>
        <taxon>Methanobacteriota</taxon>
        <taxon>Archaeoglobi</taxon>
        <taxon>Archaeoglobales</taxon>
        <taxon>Archaeoglobaceae</taxon>
        <taxon>Archaeoglobus</taxon>
    </lineage>
</organism>
<dbReference type="GeneID" id="10393734"/>
<dbReference type="Pfam" id="PF01022">
    <property type="entry name" value="HTH_5"/>
    <property type="match status" value="1"/>
</dbReference>
<name>F2KQU6_ARCVS</name>
<gene>
    <name evidence="2" type="ordered locus">Arcve_0637</name>
</gene>
<dbReference type="InterPro" id="IPR001845">
    <property type="entry name" value="HTH_ArsR_DNA-bd_dom"/>
</dbReference>
<proteinExistence type="predicted"/>
<dbReference type="InterPro" id="IPR004096">
    <property type="entry name" value="V4R"/>
</dbReference>
<dbReference type="AlphaFoldDB" id="F2KQU6"/>
<sequence length="218" mass="24743">MKDDVRLKILDLLSEREMAVSDLSKELGLTKATVLHHIRYLSEEGLVRVTREERVKNFIKKYYTVSLPNGGADKKLMDEIRLSLKNLSGEEFSKSLTRFFGLGLLSTSPYLLRKVGFEVGYGVFGEFIKDRPLDELADIWEKIGLGVVAEITIDKIVVEDCFFCSNLPNTGKTYCKFDEGLISGALEKATGDKYIVREVKCWGNGYEFCEFSIKKIKI</sequence>
<evidence type="ECO:0000259" key="1">
    <source>
        <dbReference type="PROSITE" id="PS50987"/>
    </source>
</evidence>
<dbReference type="GO" id="GO:0003700">
    <property type="term" value="F:DNA-binding transcription factor activity"/>
    <property type="evidence" value="ECO:0007669"/>
    <property type="project" value="InterPro"/>
</dbReference>
<dbReference type="SUPFAM" id="SSF111126">
    <property type="entry name" value="Ligand-binding domain in the NO signalling and Golgi transport"/>
    <property type="match status" value="1"/>
</dbReference>
<dbReference type="CDD" id="cd00090">
    <property type="entry name" value="HTH_ARSR"/>
    <property type="match status" value="1"/>
</dbReference>
<dbReference type="SMART" id="SM00989">
    <property type="entry name" value="V4R"/>
    <property type="match status" value="1"/>
</dbReference>
<reference evidence="2 3" key="1">
    <citation type="submission" date="2011-03" db="EMBL/GenBank/DDBJ databases">
        <title>The complete genome of Archaeoglobus veneficus SNP6.</title>
        <authorList>
            <consortium name="US DOE Joint Genome Institute (JGI-PGF)"/>
            <person name="Lucas S."/>
            <person name="Copeland A."/>
            <person name="Lapidus A."/>
            <person name="Bruce D."/>
            <person name="Goodwin L."/>
            <person name="Pitluck S."/>
            <person name="Kyrpides N."/>
            <person name="Mavromatis K."/>
            <person name="Pagani I."/>
            <person name="Ivanova N."/>
            <person name="Mikhailova N."/>
            <person name="Lu M."/>
            <person name="Detter J.C."/>
            <person name="Tapia R."/>
            <person name="Han C."/>
            <person name="Land M."/>
            <person name="Hauser L."/>
            <person name="Markowitz V."/>
            <person name="Cheng J.-F."/>
            <person name="Hugenholtz P."/>
            <person name="Woyke T."/>
            <person name="Wu D."/>
            <person name="Spring S."/>
            <person name="Brambilla E."/>
            <person name="Klenk H.-P."/>
            <person name="Eisen J.A."/>
        </authorList>
    </citation>
    <scope>NUCLEOTIDE SEQUENCE [LARGE SCALE GENOMIC DNA]</scope>
    <source>
        <strain>SNP6</strain>
    </source>
</reference>
<protein>
    <submittedName>
        <fullName evidence="2">Transcriptional regulator, ArsR family</fullName>
    </submittedName>
</protein>
<dbReference type="Pfam" id="PF02830">
    <property type="entry name" value="V4R"/>
    <property type="match status" value="1"/>
</dbReference>
<dbReference type="KEGG" id="ave:Arcve_0637"/>
<dbReference type="PANTHER" id="PTHR35090:SF2">
    <property type="entry name" value="ARSR FAMILY TRANSCRIPTIONAL REGULATOR"/>
    <property type="match status" value="1"/>
</dbReference>
<dbReference type="PROSITE" id="PS50987">
    <property type="entry name" value="HTH_ARSR_2"/>
    <property type="match status" value="1"/>
</dbReference>
<dbReference type="SMART" id="SM00418">
    <property type="entry name" value="HTH_ARSR"/>
    <property type="match status" value="1"/>
</dbReference>
<dbReference type="InterPro" id="IPR011991">
    <property type="entry name" value="ArsR-like_HTH"/>
</dbReference>
<dbReference type="InterPro" id="IPR036390">
    <property type="entry name" value="WH_DNA-bd_sf"/>
</dbReference>
<keyword evidence="3" id="KW-1185">Reference proteome</keyword>